<keyword evidence="8" id="KW-0732">Signal</keyword>
<dbReference type="InterPro" id="IPR041280">
    <property type="entry name" value="Big_10"/>
</dbReference>
<sequence>MPQIGCPLPFRATTHWLRTTVLAVAVLLIATACTSSPTPAPTPDVITDKGTPYADLLVPKLEASVTDGAIGVAVDAPVTVTAGDGVLGQVSLTNEAGELVDGQLRPDGVTWSSAEPLGYNKQYTLQAQAQGLGGTTSTSATFETHSPENLTMPYVLPNDGETVGVGQPLAIRFDENITNRVAAQQAITVTTNPRSRVPSTG</sequence>
<evidence type="ECO:0000256" key="7">
    <source>
        <dbReference type="ARBA" id="ARBA00060592"/>
    </source>
</evidence>
<dbReference type="GO" id="GO:0071555">
    <property type="term" value="P:cell wall organization"/>
    <property type="evidence" value="ECO:0007669"/>
    <property type="project" value="UniProtKB-KW"/>
</dbReference>
<dbReference type="Gene3D" id="2.60.40.3780">
    <property type="match status" value="1"/>
</dbReference>
<evidence type="ECO:0000259" key="9">
    <source>
        <dbReference type="Pfam" id="PF17964"/>
    </source>
</evidence>
<evidence type="ECO:0000256" key="3">
    <source>
        <dbReference type="ARBA" id="ARBA00022960"/>
    </source>
</evidence>
<evidence type="ECO:0000256" key="6">
    <source>
        <dbReference type="ARBA" id="ARBA00023316"/>
    </source>
</evidence>
<dbReference type="GO" id="GO:0009252">
    <property type="term" value="P:peptidoglycan biosynthetic process"/>
    <property type="evidence" value="ECO:0007669"/>
    <property type="project" value="UniProtKB-KW"/>
</dbReference>
<keyword evidence="5" id="KW-0012">Acyltransferase</keyword>
<keyword evidence="6" id="KW-0961">Cell wall biogenesis/degradation</keyword>
<geneLocation type="plasmid" evidence="11">
    <name>pjcm12603 dna</name>
</geneLocation>
<reference evidence="10 11" key="1">
    <citation type="journal article" date="2019" name="Emerg. Microbes Infect.">
        <title>Comprehensive subspecies identification of 175 nontuberculous mycobacteria species based on 7547 genomic profiles.</title>
        <authorList>
            <person name="Matsumoto Y."/>
            <person name="Kinjo T."/>
            <person name="Motooka D."/>
            <person name="Nabeya D."/>
            <person name="Jung N."/>
            <person name="Uechi K."/>
            <person name="Horii T."/>
            <person name="Iida T."/>
            <person name="Fujita J."/>
            <person name="Nakamura S."/>
        </authorList>
    </citation>
    <scope>NUCLEOTIDE SEQUENCE [LARGE SCALE GENOMIC DNA]</scope>
    <source>
        <strain evidence="10 11">JCM 12603</strain>
        <plasmid evidence="11">pjcm12603 dna</plasmid>
    </source>
</reference>
<dbReference type="KEGG" id="mpof:MPOR_56010"/>
<protein>
    <recommendedName>
        <fullName evidence="9">Bacterial Ig domain-containing protein</fullName>
    </recommendedName>
</protein>
<dbReference type="AlphaFoldDB" id="A0A6N4VIA2"/>
<keyword evidence="3" id="KW-0133">Cell shape</keyword>
<dbReference type="Pfam" id="PF17964">
    <property type="entry name" value="Big_10"/>
    <property type="match status" value="1"/>
</dbReference>
<dbReference type="GO" id="GO:0016746">
    <property type="term" value="F:acyltransferase activity"/>
    <property type="evidence" value="ECO:0007669"/>
    <property type="project" value="UniProtKB-KW"/>
</dbReference>
<keyword evidence="4" id="KW-0573">Peptidoglycan synthesis</keyword>
<feature type="chain" id="PRO_5038349282" description="Bacterial Ig domain-containing protein" evidence="8">
    <location>
        <begin position="41"/>
        <end position="201"/>
    </location>
</feature>
<feature type="domain" description="Bacterial Ig" evidence="9">
    <location>
        <begin position="71"/>
        <end position="196"/>
    </location>
</feature>
<evidence type="ECO:0000256" key="4">
    <source>
        <dbReference type="ARBA" id="ARBA00022984"/>
    </source>
</evidence>
<evidence type="ECO:0000256" key="1">
    <source>
        <dbReference type="ARBA" id="ARBA00004752"/>
    </source>
</evidence>
<proteinExistence type="predicted"/>
<dbReference type="Proteomes" id="UP000466785">
    <property type="component" value="Plasmid pJCM12603"/>
</dbReference>
<evidence type="ECO:0000256" key="8">
    <source>
        <dbReference type="SAM" id="SignalP"/>
    </source>
</evidence>
<evidence type="ECO:0000313" key="10">
    <source>
        <dbReference type="EMBL" id="BBX54575.1"/>
    </source>
</evidence>
<keyword evidence="11" id="KW-1185">Reference proteome</keyword>
<keyword evidence="10" id="KW-0614">Plasmid</keyword>
<evidence type="ECO:0000256" key="5">
    <source>
        <dbReference type="ARBA" id="ARBA00023315"/>
    </source>
</evidence>
<dbReference type="EMBL" id="AP022571">
    <property type="protein sequence ID" value="BBX54575.1"/>
    <property type="molecule type" value="Genomic_DNA"/>
</dbReference>
<organism evidence="10 11">
    <name type="scientific">Mycolicibacterium poriferae</name>
    <dbReference type="NCBI Taxonomy" id="39694"/>
    <lineage>
        <taxon>Bacteria</taxon>
        <taxon>Bacillati</taxon>
        <taxon>Actinomycetota</taxon>
        <taxon>Actinomycetes</taxon>
        <taxon>Mycobacteriales</taxon>
        <taxon>Mycobacteriaceae</taxon>
        <taxon>Mycolicibacterium</taxon>
    </lineage>
</organism>
<keyword evidence="2" id="KW-0808">Transferase</keyword>
<dbReference type="Gene3D" id="2.60.40.3710">
    <property type="match status" value="1"/>
</dbReference>
<feature type="signal peptide" evidence="8">
    <location>
        <begin position="1"/>
        <end position="40"/>
    </location>
</feature>
<name>A0A6N4VIA2_9MYCO</name>
<gene>
    <name evidence="10" type="ORF">MPOR_56010</name>
</gene>
<dbReference type="FunFam" id="2.60.40.3780:FF:000001">
    <property type="entry name" value="L,D-transpeptidase 2"/>
    <property type="match status" value="1"/>
</dbReference>
<dbReference type="GO" id="GO:0008360">
    <property type="term" value="P:regulation of cell shape"/>
    <property type="evidence" value="ECO:0007669"/>
    <property type="project" value="UniProtKB-KW"/>
</dbReference>
<comment type="pathway">
    <text evidence="1">Cell wall biogenesis; peptidoglycan biosynthesis.</text>
</comment>
<accession>A0A6N4VIA2</accession>
<comment type="pathway">
    <text evidence="7">Glycan biosynthesis.</text>
</comment>
<evidence type="ECO:0000313" key="11">
    <source>
        <dbReference type="Proteomes" id="UP000466785"/>
    </source>
</evidence>
<evidence type="ECO:0000256" key="2">
    <source>
        <dbReference type="ARBA" id="ARBA00022679"/>
    </source>
</evidence>